<dbReference type="PROSITE" id="PS50075">
    <property type="entry name" value="CARRIER"/>
    <property type="match status" value="1"/>
</dbReference>
<evidence type="ECO:0000313" key="3">
    <source>
        <dbReference type="Proteomes" id="UP000269998"/>
    </source>
</evidence>
<dbReference type="InterPro" id="IPR036736">
    <property type="entry name" value="ACP-like_sf"/>
</dbReference>
<evidence type="ECO:0000259" key="1">
    <source>
        <dbReference type="PROSITE" id="PS50075"/>
    </source>
</evidence>
<gene>
    <name evidence="2" type="ORF">MB901379_02750</name>
</gene>
<dbReference type="AlphaFoldDB" id="A0A3S4FNJ9"/>
<dbReference type="Proteomes" id="UP000269998">
    <property type="component" value="Chromosome"/>
</dbReference>
<protein>
    <submittedName>
        <fullName evidence="2">D-alanine--poly(Phosphoribitol) ligase subunit 2</fullName>
    </submittedName>
</protein>
<dbReference type="Gene3D" id="1.10.1200.10">
    <property type="entry name" value="ACP-like"/>
    <property type="match status" value="1"/>
</dbReference>
<feature type="domain" description="Carrier" evidence="1">
    <location>
        <begin position="11"/>
        <end position="88"/>
    </location>
</feature>
<dbReference type="RefSeq" id="WP_158017113.1">
    <property type="nucleotide sequence ID" value="NZ_CBCSKE010000083.1"/>
</dbReference>
<dbReference type="GO" id="GO:0016874">
    <property type="term" value="F:ligase activity"/>
    <property type="evidence" value="ECO:0007669"/>
    <property type="project" value="UniProtKB-KW"/>
</dbReference>
<sequence length="90" mass="10304">MNAENYLQTNSSEDHVTNELVALLSKRLKTTVQPEQELFTEGLINSMFALELVVQIETQFDIEVEGRDLDMENFRSVNAMASLVNRLIEK</sequence>
<proteinExistence type="predicted"/>
<accession>A0A3S4FNJ9</accession>
<dbReference type="InterPro" id="IPR009081">
    <property type="entry name" value="PP-bd_ACP"/>
</dbReference>
<organism evidence="2 3">
    <name type="scientific">Mycobacterium basiliense</name>
    <dbReference type="NCBI Taxonomy" id="2094119"/>
    <lineage>
        <taxon>Bacteria</taxon>
        <taxon>Bacillati</taxon>
        <taxon>Actinomycetota</taxon>
        <taxon>Actinomycetes</taxon>
        <taxon>Mycobacteriales</taxon>
        <taxon>Mycobacteriaceae</taxon>
        <taxon>Mycobacterium</taxon>
    </lineage>
</organism>
<keyword evidence="2" id="KW-0436">Ligase</keyword>
<evidence type="ECO:0000313" key="2">
    <source>
        <dbReference type="EMBL" id="VDM89181.1"/>
    </source>
</evidence>
<dbReference type="KEGG" id="mbai:MB901379_02750"/>
<dbReference type="Pfam" id="PF00550">
    <property type="entry name" value="PP-binding"/>
    <property type="match status" value="1"/>
</dbReference>
<dbReference type="EMBL" id="LR130759">
    <property type="protein sequence ID" value="VDM89181.1"/>
    <property type="molecule type" value="Genomic_DNA"/>
</dbReference>
<name>A0A3S4FNJ9_9MYCO</name>
<dbReference type="OrthoDB" id="677810at2"/>
<reference evidence="3" key="1">
    <citation type="submission" date="2018-02" db="EMBL/GenBank/DDBJ databases">
        <authorList>
            <person name="Seth-Smith MB H."/>
            <person name="Seth-Smith H."/>
        </authorList>
    </citation>
    <scope>NUCLEOTIDE SEQUENCE [LARGE SCALE GENOMIC DNA]</scope>
</reference>
<dbReference type="SUPFAM" id="SSF47336">
    <property type="entry name" value="ACP-like"/>
    <property type="match status" value="1"/>
</dbReference>
<keyword evidence="3" id="KW-1185">Reference proteome</keyword>